<protein>
    <recommendedName>
        <fullName evidence="4">Lipocalin-like domain-containing protein</fullName>
    </recommendedName>
</protein>
<dbReference type="GeneID" id="91082971"/>
<feature type="signal peptide" evidence="1">
    <location>
        <begin position="1"/>
        <end position="21"/>
    </location>
</feature>
<evidence type="ECO:0000313" key="3">
    <source>
        <dbReference type="Proteomes" id="UP000254072"/>
    </source>
</evidence>
<evidence type="ECO:0008006" key="4">
    <source>
        <dbReference type="Google" id="ProtNLM"/>
    </source>
</evidence>
<dbReference type="Proteomes" id="UP000254072">
    <property type="component" value="Unassembled WGS sequence"/>
</dbReference>
<keyword evidence="1" id="KW-0732">Signal</keyword>
<evidence type="ECO:0000313" key="2">
    <source>
        <dbReference type="EMBL" id="SUB86056.1"/>
    </source>
</evidence>
<gene>
    <name evidence="2" type="ORF">NCTC11157_01799</name>
</gene>
<dbReference type="EMBL" id="UGTL01000001">
    <property type="protein sequence ID" value="SUB86056.1"/>
    <property type="molecule type" value="Genomic_DNA"/>
</dbReference>
<name>A0A379E037_9BACT</name>
<organism evidence="2 3">
    <name type="scientific">Prevotella disiens</name>
    <dbReference type="NCBI Taxonomy" id="28130"/>
    <lineage>
        <taxon>Bacteria</taxon>
        <taxon>Pseudomonadati</taxon>
        <taxon>Bacteroidota</taxon>
        <taxon>Bacteroidia</taxon>
        <taxon>Bacteroidales</taxon>
        <taxon>Prevotellaceae</taxon>
        <taxon>Prevotella</taxon>
    </lineage>
</organism>
<feature type="chain" id="PRO_5017086552" description="Lipocalin-like domain-containing protein" evidence="1">
    <location>
        <begin position="22"/>
        <end position="258"/>
    </location>
</feature>
<dbReference type="OrthoDB" id="9765957at2"/>
<sequence>MKKTLLVFMFMLLGLNMTAFAGVPKSIAYQIMVLNPENGRIMANEKVALRIEIRQGNESGNVVFGQDFNTTTDKNGTCNISLDIPENMDWSKDDYYFATLINGKLSGASRIASVPYALMANELSGVITRSELIGTWKLVPNTEGNTADIDNGEDIEDFTELSYTFNENGTGTSIQVKKPEGHGNTVEKYKTYTFKWAITPTGILVLTNMLEKSTGEKNREYTRQYHAHQFPIVKIAEDKCMFPIIDTDRNENYILIKQ</sequence>
<evidence type="ECO:0000256" key="1">
    <source>
        <dbReference type="SAM" id="SignalP"/>
    </source>
</evidence>
<accession>A0A379E037</accession>
<proteinExistence type="predicted"/>
<dbReference type="RefSeq" id="WP_115367933.1">
    <property type="nucleotide sequence ID" value="NZ_CAMPVB010000011.1"/>
</dbReference>
<dbReference type="AlphaFoldDB" id="A0A379E037"/>
<reference evidence="2 3" key="1">
    <citation type="submission" date="2018-06" db="EMBL/GenBank/DDBJ databases">
        <authorList>
            <consortium name="Pathogen Informatics"/>
            <person name="Doyle S."/>
        </authorList>
    </citation>
    <scope>NUCLEOTIDE SEQUENCE [LARGE SCALE GENOMIC DNA]</scope>
    <source>
        <strain evidence="2 3">NCTC11157</strain>
    </source>
</reference>